<evidence type="ECO:0000256" key="7">
    <source>
        <dbReference type="PROSITE-ProRule" id="PRU00042"/>
    </source>
</evidence>
<evidence type="ECO:0000256" key="3">
    <source>
        <dbReference type="ARBA" id="ARBA00022771"/>
    </source>
</evidence>
<keyword evidence="5" id="KW-0805">Transcription regulation</keyword>
<feature type="domain" description="C2H2-type" evidence="8">
    <location>
        <begin position="1041"/>
        <end position="1068"/>
    </location>
</feature>
<evidence type="ECO:0000259" key="8">
    <source>
        <dbReference type="PROSITE" id="PS50157"/>
    </source>
</evidence>
<evidence type="ECO:0000256" key="6">
    <source>
        <dbReference type="ARBA" id="ARBA00023163"/>
    </source>
</evidence>
<dbReference type="PROSITE" id="PS50157">
    <property type="entry name" value="ZINC_FINGER_C2H2_2"/>
    <property type="match status" value="3"/>
</dbReference>
<dbReference type="Gene3D" id="3.30.160.60">
    <property type="entry name" value="Classic Zinc Finger"/>
    <property type="match status" value="1"/>
</dbReference>
<sequence length="1085" mass="123975">MAASLAKATAVTMAVAGLGANDVHPGAPFEQALEQFKKGLRPKHRSTFQTTTLPDLLAAIDKIQKEQHSNRRLQAVGRLKPTLEALNQLGKVVETFTNTSEFVAFVWIGSSFVEAFTELLSIYESLGEELPLVQQYEAIFSKDSDMKRVLAYLYKDVLEFHHRALKYFQQPMLKQLFQATWKTYKSRFDDLINGIKRHRELIVYHANLLRIKASLDDRRNIDQQFSQIAGAVNQASLSIKACLDERKVRDQQLKEMADAESNRKLRELQGWLRASNVANDQHEFCKLRGEYPGTGSWLLDNPKFKEWFETPCQLMPPVLWLNGIPGAGQCQKRSHHLPYAADFFKGKTILASLVVKKAQQLNPPPAVLYFFCKHGDNERDNFVSIARSFLSQILPYNRDILLPYYHDKYQSSTEAVLDTRSIIEDLLKVSIRNFPHVYIILDGIDECPRKERDIIASWFRELVEDLPQSNPTQIRCLFVSQEDGVARKDFAGVSVIKIRSQDNLRDIEQYSAKWAIDIQKKFELPDTKRESIAKLIVDAAGGMFLLAKLISTNLLHQLDVEELEYELEPGRFPREINAAYSRIIVRIFDHVSESEQHGSRMLLSWLVCAKRSMKWHEIQGVKSIDLETKSVDFRRLRFRVDSKDLCGSLVEIRSDGTVELVHLTAKLEKHVNPARGELQLASLCVNYLNLPIFNDELEPKEKHCLILNGSYAFMDYAIIYWVRHLEASLASLEKDGTDARDISETLEDFIELHYINPATHFPVSQGNAARLRCFEDLDCHDRLQQAVISTRKQLTFYGEMNKAEIALDLVDIVESIRAALERLLLGIQNGDGVAAKLEKHYGSNLFKCPRLSCKFFTNGFATAEQRNQHLGKHQRPFRCAIEGCLSGTTGMASEKELQKHMKESHGGYQSHDEFPDNDEVYRSLQPQLSITNSGNQTVLVIQEPTVAETTTTEAPEAQDPASDNVAREVIGHQRQQSNKRQKIEYICWFCYKVYNRKFNLDSHLLTHSEDRPWKCDLCTKAFARESDLKRHRQGHDEGSHFPCQGCGKKFARRDTLANHHKSKLGKRCLSALNLQNHAEESTPSP</sequence>
<dbReference type="Gene3D" id="3.40.50.300">
    <property type="entry name" value="P-loop containing nucleotide triphosphate hydrolases"/>
    <property type="match status" value="1"/>
</dbReference>
<dbReference type="PROSITE" id="PS00028">
    <property type="entry name" value="ZINC_FINGER_C2H2_1"/>
    <property type="match status" value="2"/>
</dbReference>
<comment type="caution">
    <text evidence="9">The sequence shown here is derived from an EMBL/GenBank/DDBJ whole genome shotgun (WGS) entry which is preliminary data.</text>
</comment>
<dbReference type="PANTHER" id="PTHR10039">
    <property type="entry name" value="AMELOGENIN"/>
    <property type="match status" value="1"/>
</dbReference>
<keyword evidence="1" id="KW-0479">Metal-binding</keyword>
<evidence type="ECO:0000256" key="1">
    <source>
        <dbReference type="ARBA" id="ARBA00022723"/>
    </source>
</evidence>
<gene>
    <name evidence="9" type="ORF">QC762_508000</name>
</gene>
<dbReference type="SMART" id="SM00355">
    <property type="entry name" value="ZnF_C2H2"/>
    <property type="match status" value="5"/>
</dbReference>
<dbReference type="InterPro" id="IPR056125">
    <property type="entry name" value="DUF7708"/>
</dbReference>
<dbReference type="Pfam" id="PF24809">
    <property type="entry name" value="DUF7708"/>
    <property type="match status" value="1"/>
</dbReference>
<dbReference type="InterPro" id="IPR036236">
    <property type="entry name" value="Znf_C2H2_sf"/>
</dbReference>
<keyword evidence="4" id="KW-0862">Zinc</keyword>
<reference evidence="9 10" key="1">
    <citation type="journal article" date="2023" name="bioRxiv">
        <title>High-quality genome assemblies of four members of thePodospora anserinaspecies complex.</title>
        <authorList>
            <person name="Ament-Velasquez S.L."/>
            <person name="Vogan A.A."/>
            <person name="Wallerman O."/>
            <person name="Hartmann F."/>
            <person name="Gautier V."/>
            <person name="Silar P."/>
            <person name="Giraud T."/>
            <person name="Johannesson H."/>
        </authorList>
    </citation>
    <scope>NUCLEOTIDE SEQUENCE [LARGE SCALE GENOMIC DNA]</scope>
    <source>
        <strain evidence="9 10">CBS 415.72m</strain>
    </source>
</reference>
<feature type="domain" description="C2H2-type" evidence="8">
    <location>
        <begin position="985"/>
        <end position="1012"/>
    </location>
</feature>
<dbReference type="Pfam" id="PF22939">
    <property type="entry name" value="WHD_GPIID"/>
    <property type="match status" value="1"/>
</dbReference>
<dbReference type="Pfam" id="PF22995">
    <property type="entry name" value="C2CH-3rd_BIRD-IDD"/>
    <property type="match status" value="1"/>
</dbReference>
<keyword evidence="6" id="KW-0804">Transcription</keyword>
<evidence type="ECO:0000256" key="5">
    <source>
        <dbReference type="ARBA" id="ARBA00023015"/>
    </source>
</evidence>
<evidence type="ECO:0000256" key="2">
    <source>
        <dbReference type="ARBA" id="ARBA00022737"/>
    </source>
</evidence>
<keyword evidence="3 7" id="KW-0863">Zinc-finger</keyword>
<dbReference type="InterPro" id="IPR013087">
    <property type="entry name" value="Znf_C2H2_type"/>
</dbReference>
<evidence type="ECO:0000256" key="4">
    <source>
        <dbReference type="ARBA" id="ARBA00022833"/>
    </source>
</evidence>
<dbReference type="InterPro" id="IPR054471">
    <property type="entry name" value="GPIID_WHD"/>
</dbReference>
<organism evidence="9 10">
    <name type="scientific">Podospora pseudocomata</name>
    <dbReference type="NCBI Taxonomy" id="2093779"/>
    <lineage>
        <taxon>Eukaryota</taxon>
        <taxon>Fungi</taxon>
        <taxon>Dikarya</taxon>
        <taxon>Ascomycota</taxon>
        <taxon>Pezizomycotina</taxon>
        <taxon>Sordariomycetes</taxon>
        <taxon>Sordariomycetidae</taxon>
        <taxon>Sordariales</taxon>
        <taxon>Podosporaceae</taxon>
        <taxon>Podospora</taxon>
    </lineage>
</organism>
<keyword evidence="2" id="KW-0677">Repeat</keyword>
<name>A0ABR0GD65_9PEZI</name>
<dbReference type="Pfam" id="PF00096">
    <property type="entry name" value="zf-C2H2"/>
    <property type="match status" value="1"/>
</dbReference>
<accession>A0ABR0GD65</accession>
<dbReference type="InterPro" id="IPR056884">
    <property type="entry name" value="NPHP3-like_N"/>
</dbReference>
<dbReference type="SUPFAM" id="SSF57667">
    <property type="entry name" value="beta-beta-alpha zinc fingers"/>
    <property type="match status" value="2"/>
</dbReference>
<dbReference type="PANTHER" id="PTHR10039:SF14">
    <property type="entry name" value="NACHT DOMAIN-CONTAINING PROTEIN"/>
    <property type="match status" value="1"/>
</dbReference>
<dbReference type="Proteomes" id="UP001323405">
    <property type="component" value="Unassembled WGS sequence"/>
</dbReference>
<dbReference type="EMBL" id="JAFFHA010000007">
    <property type="protein sequence ID" value="KAK4653559.1"/>
    <property type="molecule type" value="Genomic_DNA"/>
</dbReference>
<dbReference type="InterPro" id="IPR027417">
    <property type="entry name" value="P-loop_NTPase"/>
</dbReference>
<feature type="domain" description="C2H2-type" evidence="8">
    <location>
        <begin position="1013"/>
        <end position="1035"/>
    </location>
</feature>
<dbReference type="RefSeq" id="XP_062742534.1">
    <property type="nucleotide sequence ID" value="XM_062891212.1"/>
</dbReference>
<dbReference type="InterPro" id="IPR055187">
    <property type="entry name" value="C2CH-3rd_BIRD-IDD"/>
</dbReference>
<evidence type="ECO:0000313" key="10">
    <source>
        <dbReference type="Proteomes" id="UP001323405"/>
    </source>
</evidence>
<proteinExistence type="predicted"/>
<keyword evidence="10" id="KW-1185">Reference proteome</keyword>
<evidence type="ECO:0000313" key="9">
    <source>
        <dbReference type="EMBL" id="KAK4653559.1"/>
    </source>
</evidence>
<dbReference type="SUPFAM" id="SSF52540">
    <property type="entry name" value="P-loop containing nucleoside triphosphate hydrolases"/>
    <property type="match status" value="1"/>
</dbReference>
<protein>
    <recommendedName>
        <fullName evidence="8">C2H2-type domain-containing protein</fullName>
    </recommendedName>
</protein>
<dbReference type="GeneID" id="87911119"/>
<dbReference type="Pfam" id="PF24883">
    <property type="entry name" value="NPHP3_N"/>
    <property type="match status" value="2"/>
</dbReference>